<name>A0A653D8J2_CALMS</name>
<feature type="compositionally biased region" description="Acidic residues" evidence="2">
    <location>
        <begin position="1117"/>
        <end position="1126"/>
    </location>
</feature>
<feature type="region of interest" description="Disordered" evidence="2">
    <location>
        <begin position="49"/>
        <end position="71"/>
    </location>
</feature>
<dbReference type="SUPFAM" id="SSF48371">
    <property type="entry name" value="ARM repeat"/>
    <property type="match status" value="1"/>
</dbReference>
<gene>
    <name evidence="5" type="ORF">CALMAC_LOCUS15202</name>
</gene>
<dbReference type="GO" id="GO:0007062">
    <property type="term" value="P:sister chromatid cohesion"/>
    <property type="evidence" value="ECO:0007669"/>
    <property type="project" value="UniProtKB-ARBA"/>
</dbReference>
<sequence length="1126" mass="130133">MASPSKKLRMSPGRDCRSLPLTFVTSTPQSIRRSSGLLSVSPQVSCIRGGSPCGSTTSGSTRSSNTSRSLFRDESESDSFIGNLDIGDDYEKYFQDIRRIKYAGRIWSLHRPLDDESLYGEILKRPQNAKEHVKIFYYSYQRDKNQAIKILFQFALHVSGFQKVQVPDIESSGAIKGLVDSLESIKVLKEHETLKKTGKCLLQERAVLAKPLQMGIYYFIHTLVMVGYENKVLFDRELFNKLIKLVKFMSESRISSVKYSGTVFVLKIITAAVKLSARVHEEMNEISDTHYDSLEELMQDRQDLDDLINIMYLFFCNKCGIADNKLMVLAIECAHEIKTWVKYFPKKFISDYEILKRMKTLSINPSKAVRYETLVVCESFVSTPQIWKQLQPVKDFFLKFVSDRLYDVDIKVSVKAVDVFIAVLQHRDSETTKVSDEMSDMVALIFDKVFPIASAACKFWTVFFDIESSYPEQTLLEILKITTMPNEYAKELVVEGFLPHCPVLRRWELYVDFLMEDDTEVDKKAVAALFSEVLRQVLTGKPSVFREKSVAEPAGIDFSEHSRISALLPHFNKILLKYKDDPAILKDILKIIPALHSVLLSSDYAKDCMTMWNIIRDLYAYHTAESVLEALADALFFFHTAVNFTSRAVTFTARFLETYTDRFQDYLENSSEEELSDAPLKIAVLYPHANLNPTVEWDKLLLQLRKCTDEINVYLMQCCVWYIHWELKSIIKGVPINLKALISNHRIRRDDLLEEIFSQIHKLNGSDQHYKVYSQLCDFLLKYQEELKPARKSDKAFGELNLDLNSDKVTIIKNFVDKYVIYKKEVPIRDKKRYFSDYLSLTHVGILPLEESAFAYRYYLKFNDEFGDIIERSMQYHIQSDSKTQLLLVILHTLISEYERILERYTVVAKNTQEFCDLRALTKKFQAHKYFRKPIHHFLNLLTTSIKYAFRNENNLEFLYLAKYFVDILGPKMDKQHVLNTIENYQQSNTKKNDAVMYFINYLKSLNIQQPPSTDDAASLLESLDIQDSEKSKLKGTTKVKTAPKDKGPQQKRNPKQRTEPKERKTSELKKTSRVTKPKTGAIEANKGKITKLTRDTSSFSDDLDSLEDYSVHDSSSDDLELMSDK</sequence>
<reference evidence="5 6" key="1">
    <citation type="submission" date="2019-01" db="EMBL/GenBank/DDBJ databases">
        <authorList>
            <person name="Sayadi A."/>
        </authorList>
    </citation>
    <scope>NUCLEOTIDE SEQUENCE [LARGE SCALE GENOMIC DNA]</scope>
</reference>
<feature type="domain" description="Cohesin subunit SCC3/SA HEAT-repeats" evidence="4">
    <location>
        <begin position="497"/>
        <end position="725"/>
    </location>
</feature>
<feature type="compositionally biased region" description="Basic and acidic residues" evidence="2">
    <location>
        <begin position="1057"/>
        <end position="1071"/>
    </location>
</feature>
<dbReference type="InterPro" id="IPR039662">
    <property type="entry name" value="Cohesin_Scc3/SA"/>
</dbReference>
<evidence type="ECO:0000313" key="5">
    <source>
        <dbReference type="EMBL" id="VEN56266.1"/>
    </source>
</evidence>
<dbReference type="AlphaFoldDB" id="A0A653D8J2"/>
<feature type="compositionally biased region" description="Low complexity" evidence="2">
    <location>
        <begin position="49"/>
        <end position="69"/>
    </location>
</feature>
<dbReference type="GO" id="GO:0005634">
    <property type="term" value="C:nucleus"/>
    <property type="evidence" value="ECO:0007669"/>
    <property type="project" value="TreeGrafter"/>
</dbReference>
<feature type="region of interest" description="Disordered" evidence="2">
    <location>
        <begin position="1031"/>
        <end position="1126"/>
    </location>
</feature>
<dbReference type="InterPro" id="IPR056396">
    <property type="entry name" value="HEAT_SCC3-SA"/>
</dbReference>
<evidence type="ECO:0000256" key="2">
    <source>
        <dbReference type="SAM" id="MobiDB-lite"/>
    </source>
</evidence>
<dbReference type="PANTHER" id="PTHR11199">
    <property type="entry name" value="STROMAL ANTIGEN"/>
    <property type="match status" value="1"/>
</dbReference>
<dbReference type="GO" id="GO:0003682">
    <property type="term" value="F:chromatin binding"/>
    <property type="evidence" value="ECO:0007669"/>
    <property type="project" value="TreeGrafter"/>
</dbReference>
<dbReference type="InterPro" id="IPR013721">
    <property type="entry name" value="STAG"/>
</dbReference>
<proteinExistence type="inferred from homology"/>
<dbReference type="GO" id="GO:0008278">
    <property type="term" value="C:cohesin complex"/>
    <property type="evidence" value="ECO:0007669"/>
    <property type="project" value="TreeGrafter"/>
</dbReference>
<keyword evidence="6" id="KW-1185">Reference proteome</keyword>
<dbReference type="GO" id="GO:0000785">
    <property type="term" value="C:chromatin"/>
    <property type="evidence" value="ECO:0007669"/>
    <property type="project" value="TreeGrafter"/>
</dbReference>
<dbReference type="InterPro" id="IPR016024">
    <property type="entry name" value="ARM-type_fold"/>
</dbReference>
<dbReference type="PANTHER" id="PTHR11199:SF0">
    <property type="entry name" value="LD34181P-RELATED"/>
    <property type="match status" value="1"/>
</dbReference>
<evidence type="ECO:0000259" key="4">
    <source>
        <dbReference type="Pfam" id="PF24571"/>
    </source>
</evidence>
<evidence type="ECO:0000259" key="3">
    <source>
        <dbReference type="Pfam" id="PF08514"/>
    </source>
</evidence>
<evidence type="ECO:0000256" key="1">
    <source>
        <dbReference type="ARBA" id="ARBA00005486"/>
    </source>
</evidence>
<protein>
    <submittedName>
        <fullName evidence="5">Uncharacterized protein</fullName>
    </submittedName>
</protein>
<dbReference type="EMBL" id="CAACVG010010629">
    <property type="protein sequence ID" value="VEN56266.1"/>
    <property type="molecule type" value="Genomic_DNA"/>
</dbReference>
<evidence type="ECO:0000313" key="6">
    <source>
        <dbReference type="Proteomes" id="UP000410492"/>
    </source>
</evidence>
<comment type="similarity">
    <text evidence="1">Belongs to the SCC3 family.</text>
</comment>
<dbReference type="Proteomes" id="UP000410492">
    <property type="component" value="Unassembled WGS sequence"/>
</dbReference>
<accession>A0A653D8J2</accession>
<dbReference type="Pfam" id="PF08514">
    <property type="entry name" value="STAG"/>
    <property type="match status" value="1"/>
</dbReference>
<organism evidence="5 6">
    <name type="scientific">Callosobruchus maculatus</name>
    <name type="common">Southern cowpea weevil</name>
    <name type="synonym">Pulse bruchid</name>
    <dbReference type="NCBI Taxonomy" id="64391"/>
    <lineage>
        <taxon>Eukaryota</taxon>
        <taxon>Metazoa</taxon>
        <taxon>Ecdysozoa</taxon>
        <taxon>Arthropoda</taxon>
        <taxon>Hexapoda</taxon>
        <taxon>Insecta</taxon>
        <taxon>Pterygota</taxon>
        <taxon>Neoptera</taxon>
        <taxon>Endopterygota</taxon>
        <taxon>Coleoptera</taxon>
        <taxon>Polyphaga</taxon>
        <taxon>Cucujiformia</taxon>
        <taxon>Chrysomeloidea</taxon>
        <taxon>Chrysomelidae</taxon>
        <taxon>Bruchinae</taxon>
        <taxon>Bruchini</taxon>
        <taxon>Callosobruchus</taxon>
    </lineage>
</organism>
<feature type="domain" description="STAG" evidence="3">
    <location>
        <begin position="209"/>
        <end position="287"/>
    </location>
</feature>
<dbReference type="OrthoDB" id="498590at2759"/>
<dbReference type="Pfam" id="PF24571">
    <property type="entry name" value="HEAT_SCC3-SA"/>
    <property type="match status" value="1"/>
</dbReference>